<protein>
    <submittedName>
        <fullName evidence="7">Peptide/nickel transport system ATP-binding protein</fullName>
    </submittedName>
</protein>
<dbReference type="GO" id="GO:0055085">
    <property type="term" value="P:transmembrane transport"/>
    <property type="evidence" value="ECO:0007669"/>
    <property type="project" value="UniProtKB-ARBA"/>
</dbReference>
<dbReference type="NCBIfam" id="TIGR01727">
    <property type="entry name" value="oligo_HPY"/>
    <property type="match status" value="1"/>
</dbReference>
<evidence type="ECO:0000313" key="8">
    <source>
        <dbReference type="Proteomes" id="UP000240542"/>
    </source>
</evidence>
<dbReference type="GO" id="GO:0016887">
    <property type="term" value="F:ATP hydrolysis activity"/>
    <property type="evidence" value="ECO:0007669"/>
    <property type="project" value="InterPro"/>
</dbReference>
<dbReference type="SMART" id="SM00382">
    <property type="entry name" value="AAA"/>
    <property type="match status" value="2"/>
</dbReference>
<dbReference type="InterPro" id="IPR050319">
    <property type="entry name" value="ABC_transp_ATP-bind"/>
</dbReference>
<dbReference type="EMBL" id="PYGA01000002">
    <property type="protein sequence ID" value="PSL00304.1"/>
    <property type="molecule type" value="Genomic_DNA"/>
</dbReference>
<feature type="domain" description="ABC transporter" evidence="6">
    <location>
        <begin position="5"/>
        <end position="249"/>
    </location>
</feature>
<dbReference type="OrthoDB" id="2986442at2"/>
<dbReference type="CDD" id="cd03257">
    <property type="entry name" value="ABC_NikE_OppD_transporters"/>
    <property type="match status" value="2"/>
</dbReference>
<comment type="similarity">
    <text evidence="1">Belongs to the ABC transporter superfamily.</text>
</comment>
<sequence>MTELLNVRDLVVEYTAGGGRVRAVDGADLAVAAGATVGIVGESGSGKSTLGLAVGGLLPRGAVPAGAEVTVDGLAVPLLAPAELRRLRRERLGFVFQDPVGSLDPTMRIGRQLRLVVPDAGGPAALRRHLERVRLPDPERVLRSYPHELSGGMAQRVAIAMAMAAEPRLLVADEPTAALDRQVRDQVMDMVFAIAAETGTGLLLLSHDLPEVVRRCARVAVMYGGRVVEEGPSAEVMADPAHPYTAALARSAPGTAPPGARIEPVRGRPPVLDGAAPGCSFAPRCAFSVVRCTEERPRPVRVRGRDVLCHRAEELVGAAPPVRLAPPAPRDGAAARPADAGTVGSGPALELDRVEVVFGAGPLSRRPDTRALRGVSLAVAGGEMVGLVGESGSGKTTLGAVALGLLRPAAGAVRFDGAPFPKRRRSLAGRMQAVLQHPQWSLNPRMRVGTSIAEPLAVLGRADRDGRAVRGMLDRVGLESGLADRYPHELSGGQRQRVSIARALITAPRFIVFDEAVSALDVSVQAQILNLIKDLQGELGFGALFISHDLGAVRYVADRIAVMRAGEIVETADTEVFWTAPEHEYSKQLMEAM</sequence>
<dbReference type="InterPro" id="IPR017871">
    <property type="entry name" value="ABC_transporter-like_CS"/>
</dbReference>
<dbReference type="Pfam" id="PF08352">
    <property type="entry name" value="oligo_HPY"/>
    <property type="match status" value="1"/>
</dbReference>
<dbReference type="NCBIfam" id="NF008453">
    <property type="entry name" value="PRK11308.1"/>
    <property type="match status" value="2"/>
</dbReference>
<feature type="region of interest" description="Disordered" evidence="5">
    <location>
        <begin position="321"/>
        <end position="346"/>
    </location>
</feature>
<dbReference type="Proteomes" id="UP000240542">
    <property type="component" value="Unassembled WGS sequence"/>
</dbReference>
<dbReference type="InterPro" id="IPR003439">
    <property type="entry name" value="ABC_transporter-like_ATP-bd"/>
</dbReference>
<evidence type="ECO:0000259" key="6">
    <source>
        <dbReference type="PROSITE" id="PS50893"/>
    </source>
</evidence>
<dbReference type="InterPro" id="IPR013563">
    <property type="entry name" value="Oligopep_ABC_C"/>
</dbReference>
<dbReference type="InterPro" id="IPR027417">
    <property type="entry name" value="P-loop_NTPase"/>
</dbReference>
<proteinExistence type="inferred from homology"/>
<comment type="caution">
    <text evidence="7">The sequence shown here is derived from an EMBL/GenBank/DDBJ whole genome shotgun (WGS) entry which is preliminary data.</text>
</comment>
<accession>A0A2P8DSW6</accession>
<keyword evidence="8" id="KW-1185">Reference proteome</keyword>
<organism evidence="7 8">
    <name type="scientific">Murinocardiopsis flavida</name>
    <dbReference type="NCBI Taxonomy" id="645275"/>
    <lineage>
        <taxon>Bacteria</taxon>
        <taxon>Bacillati</taxon>
        <taxon>Actinomycetota</taxon>
        <taxon>Actinomycetes</taxon>
        <taxon>Streptosporangiales</taxon>
        <taxon>Nocardiopsidaceae</taxon>
        <taxon>Murinocardiopsis</taxon>
    </lineage>
</organism>
<evidence type="ECO:0000313" key="7">
    <source>
        <dbReference type="EMBL" id="PSL00304.1"/>
    </source>
</evidence>
<dbReference type="PANTHER" id="PTHR43776:SF7">
    <property type="entry name" value="D,D-DIPEPTIDE TRANSPORT ATP-BINDING PROTEIN DDPF-RELATED"/>
    <property type="match status" value="1"/>
</dbReference>
<dbReference type="AlphaFoldDB" id="A0A2P8DSW6"/>
<dbReference type="SUPFAM" id="SSF52540">
    <property type="entry name" value="P-loop containing nucleoside triphosphate hydrolases"/>
    <property type="match status" value="2"/>
</dbReference>
<keyword evidence="3" id="KW-0547">Nucleotide-binding</keyword>
<dbReference type="PANTHER" id="PTHR43776">
    <property type="entry name" value="TRANSPORT ATP-BINDING PROTEIN"/>
    <property type="match status" value="1"/>
</dbReference>
<keyword evidence="2" id="KW-0813">Transport</keyword>
<evidence type="ECO:0000256" key="5">
    <source>
        <dbReference type="SAM" id="MobiDB-lite"/>
    </source>
</evidence>
<evidence type="ECO:0000256" key="3">
    <source>
        <dbReference type="ARBA" id="ARBA00022741"/>
    </source>
</evidence>
<evidence type="ECO:0000256" key="4">
    <source>
        <dbReference type="ARBA" id="ARBA00022840"/>
    </source>
</evidence>
<gene>
    <name evidence="7" type="ORF">CLV63_102431</name>
</gene>
<evidence type="ECO:0000256" key="1">
    <source>
        <dbReference type="ARBA" id="ARBA00005417"/>
    </source>
</evidence>
<keyword evidence="4 7" id="KW-0067">ATP-binding</keyword>
<evidence type="ECO:0000256" key="2">
    <source>
        <dbReference type="ARBA" id="ARBA00022448"/>
    </source>
</evidence>
<dbReference type="PROSITE" id="PS00211">
    <property type="entry name" value="ABC_TRANSPORTER_1"/>
    <property type="match status" value="2"/>
</dbReference>
<dbReference type="GO" id="GO:0005524">
    <property type="term" value="F:ATP binding"/>
    <property type="evidence" value="ECO:0007669"/>
    <property type="project" value="UniProtKB-KW"/>
</dbReference>
<dbReference type="Pfam" id="PF00005">
    <property type="entry name" value="ABC_tran"/>
    <property type="match status" value="2"/>
</dbReference>
<feature type="compositionally biased region" description="Low complexity" evidence="5">
    <location>
        <begin position="330"/>
        <end position="341"/>
    </location>
</feature>
<name>A0A2P8DSW6_9ACTN</name>
<dbReference type="GO" id="GO:0015833">
    <property type="term" value="P:peptide transport"/>
    <property type="evidence" value="ECO:0007669"/>
    <property type="project" value="InterPro"/>
</dbReference>
<dbReference type="InterPro" id="IPR003593">
    <property type="entry name" value="AAA+_ATPase"/>
</dbReference>
<dbReference type="RefSeq" id="WP_106581632.1">
    <property type="nucleotide sequence ID" value="NZ_PYGA01000002.1"/>
</dbReference>
<reference evidence="7 8" key="1">
    <citation type="submission" date="2018-03" db="EMBL/GenBank/DDBJ databases">
        <title>Genomic Encyclopedia of Archaeal and Bacterial Type Strains, Phase II (KMG-II): from individual species to whole genera.</title>
        <authorList>
            <person name="Goeker M."/>
        </authorList>
    </citation>
    <scope>NUCLEOTIDE SEQUENCE [LARGE SCALE GENOMIC DNA]</scope>
    <source>
        <strain evidence="7 8">DSM 45312</strain>
    </source>
</reference>
<dbReference type="Gene3D" id="3.40.50.300">
    <property type="entry name" value="P-loop containing nucleotide triphosphate hydrolases"/>
    <property type="match status" value="2"/>
</dbReference>
<feature type="domain" description="ABC transporter" evidence="6">
    <location>
        <begin position="349"/>
        <end position="590"/>
    </location>
</feature>
<dbReference type="PROSITE" id="PS50893">
    <property type="entry name" value="ABC_TRANSPORTER_2"/>
    <property type="match status" value="2"/>
</dbReference>